<accession>A0A6A6FXY2</accession>
<proteinExistence type="predicted"/>
<dbReference type="Proteomes" id="UP000799538">
    <property type="component" value="Unassembled WGS sequence"/>
</dbReference>
<feature type="signal peptide" evidence="1">
    <location>
        <begin position="1"/>
        <end position="16"/>
    </location>
</feature>
<dbReference type="OrthoDB" id="4094614at2759"/>
<evidence type="ECO:0000256" key="1">
    <source>
        <dbReference type="SAM" id="SignalP"/>
    </source>
</evidence>
<evidence type="ECO:0000313" key="2">
    <source>
        <dbReference type="EMBL" id="KAF2218355.1"/>
    </source>
</evidence>
<dbReference type="AlphaFoldDB" id="A0A6A6FXY2"/>
<organism evidence="2 3">
    <name type="scientific">Elsinoe ampelina</name>
    <dbReference type="NCBI Taxonomy" id="302913"/>
    <lineage>
        <taxon>Eukaryota</taxon>
        <taxon>Fungi</taxon>
        <taxon>Dikarya</taxon>
        <taxon>Ascomycota</taxon>
        <taxon>Pezizomycotina</taxon>
        <taxon>Dothideomycetes</taxon>
        <taxon>Dothideomycetidae</taxon>
        <taxon>Myriangiales</taxon>
        <taxon>Elsinoaceae</taxon>
        <taxon>Elsinoe</taxon>
    </lineage>
</organism>
<name>A0A6A6FXY2_9PEZI</name>
<reference evidence="3" key="1">
    <citation type="journal article" date="2020" name="Stud. Mycol.">
        <title>101 Dothideomycetes genomes: A test case for predicting lifestyles and emergence of pathogens.</title>
        <authorList>
            <person name="Haridas S."/>
            <person name="Albert R."/>
            <person name="Binder M."/>
            <person name="Bloem J."/>
            <person name="LaButti K."/>
            <person name="Salamov A."/>
            <person name="Andreopoulos B."/>
            <person name="Baker S."/>
            <person name="Barry K."/>
            <person name="Bills G."/>
            <person name="Bluhm B."/>
            <person name="Cannon C."/>
            <person name="Castanera R."/>
            <person name="Culley D."/>
            <person name="Daum C."/>
            <person name="Ezra D."/>
            <person name="Gonzalez J."/>
            <person name="Henrissat B."/>
            <person name="Kuo A."/>
            <person name="Liang C."/>
            <person name="Lipzen A."/>
            <person name="Lutzoni F."/>
            <person name="Magnuson J."/>
            <person name="Mondo S."/>
            <person name="Nolan M."/>
            <person name="Ohm R."/>
            <person name="Pangilinan J."/>
            <person name="Park H.-J."/>
            <person name="Ramirez L."/>
            <person name="Alfaro M."/>
            <person name="Sun H."/>
            <person name="Tritt A."/>
            <person name="Yoshinaga Y."/>
            <person name="Zwiers L.-H."/>
            <person name="Turgeon B."/>
            <person name="Goodwin S."/>
            <person name="Spatafora J."/>
            <person name="Crous P."/>
            <person name="Grigoriev I."/>
        </authorList>
    </citation>
    <scope>NUCLEOTIDE SEQUENCE [LARGE SCALE GENOMIC DNA]</scope>
    <source>
        <strain evidence="3">CECT 20119</strain>
    </source>
</reference>
<dbReference type="EMBL" id="ML992552">
    <property type="protein sequence ID" value="KAF2218355.1"/>
    <property type="molecule type" value="Genomic_DNA"/>
</dbReference>
<sequence length="193" mass="19183">MQFTIAALALVGAVAAQNNTANAGSAFAPGYTQSCQGYYDECSRLSGRCQSGLDDCSAKCEVIYNGCRTGPNANQATCVASYATCLGKLPAGVNAATGTTTAAMVTAVVQTLTVDCPYATSVTYNGQVYVASSSTKLTITNCPCTVTTPAVAVPTGANNVTSSPTPVPYKGAANKAVAGSGLLAGVAGLAVLL</sequence>
<keyword evidence="1" id="KW-0732">Signal</keyword>
<keyword evidence="3" id="KW-1185">Reference proteome</keyword>
<protein>
    <submittedName>
        <fullName evidence="2">Uncharacterized protein</fullName>
    </submittedName>
</protein>
<feature type="chain" id="PRO_5025545316" evidence="1">
    <location>
        <begin position="17"/>
        <end position="193"/>
    </location>
</feature>
<evidence type="ECO:0000313" key="3">
    <source>
        <dbReference type="Proteomes" id="UP000799538"/>
    </source>
</evidence>
<gene>
    <name evidence="2" type="ORF">BDZ85DRAFT_286419</name>
</gene>